<feature type="domain" description="PIN" evidence="1">
    <location>
        <begin position="5"/>
        <end position="116"/>
    </location>
</feature>
<dbReference type="Proteomes" id="UP000195442">
    <property type="component" value="Unassembled WGS sequence"/>
</dbReference>
<accession>A0A1R4HFL1</accession>
<dbReference type="Gene3D" id="3.40.50.1010">
    <property type="entry name" value="5'-nuclease"/>
    <property type="match status" value="1"/>
</dbReference>
<dbReference type="InterPro" id="IPR029060">
    <property type="entry name" value="PIN-like_dom_sf"/>
</dbReference>
<dbReference type="SUPFAM" id="SSF88723">
    <property type="entry name" value="PIN domain-like"/>
    <property type="match status" value="1"/>
</dbReference>
<protein>
    <recommendedName>
        <fullName evidence="1">PIN domain-containing protein</fullName>
    </recommendedName>
</protein>
<dbReference type="CDD" id="cd18692">
    <property type="entry name" value="PIN_VapC-like"/>
    <property type="match status" value="1"/>
</dbReference>
<proteinExistence type="predicted"/>
<reference evidence="3" key="1">
    <citation type="submission" date="2017-02" db="EMBL/GenBank/DDBJ databases">
        <authorList>
            <person name="Daims H."/>
        </authorList>
    </citation>
    <scope>NUCLEOTIDE SEQUENCE [LARGE SCALE GENOMIC DNA]</scope>
</reference>
<dbReference type="OrthoDB" id="9792015at2"/>
<evidence type="ECO:0000259" key="1">
    <source>
        <dbReference type="Pfam" id="PF01850"/>
    </source>
</evidence>
<dbReference type="AlphaFoldDB" id="A0A1R4HFL1"/>
<evidence type="ECO:0000313" key="3">
    <source>
        <dbReference type="Proteomes" id="UP000195442"/>
    </source>
</evidence>
<dbReference type="Pfam" id="PF01850">
    <property type="entry name" value="PIN"/>
    <property type="match status" value="1"/>
</dbReference>
<gene>
    <name evidence="2" type="ORF">CRENPOLYSF2_450005</name>
</gene>
<organism evidence="2 3">
    <name type="scientific">Crenothrix polyspora</name>
    <dbReference type="NCBI Taxonomy" id="360316"/>
    <lineage>
        <taxon>Bacteria</taxon>
        <taxon>Pseudomonadati</taxon>
        <taxon>Pseudomonadota</taxon>
        <taxon>Gammaproteobacteria</taxon>
        <taxon>Methylococcales</taxon>
        <taxon>Crenotrichaceae</taxon>
        <taxon>Crenothrix</taxon>
    </lineage>
</organism>
<sequence length="134" mass="14950">MSKCFLDTNIVIYAYSNNEPHKTDKANALIFEGAALISLQVINEFSNTCLRKLRLDGKAVSSAILEITSATIVVDFSLSTQLKALPLCQQHSFSYYDALIVATALENNCAILYSEDMQNNQIIENQLRIVNPFK</sequence>
<evidence type="ECO:0000313" key="2">
    <source>
        <dbReference type="EMBL" id="SJM95009.1"/>
    </source>
</evidence>
<keyword evidence="3" id="KW-1185">Reference proteome</keyword>
<dbReference type="RefSeq" id="WP_087148022.1">
    <property type="nucleotide sequence ID" value="NZ_FUKJ01000390.1"/>
</dbReference>
<dbReference type="InterPro" id="IPR002716">
    <property type="entry name" value="PIN_dom"/>
</dbReference>
<dbReference type="EMBL" id="FUKJ01000390">
    <property type="protein sequence ID" value="SJM95009.1"/>
    <property type="molecule type" value="Genomic_DNA"/>
</dbReference>
<name>A0A1R4HFL1_9GAMM</name>